<dbReference type="Gene3D" id="3.30.420.340">
    <property type="entry name" value="UvrC, RNAse H endonuclease domain"/>
    <property type="match status" value="1"/>
</dbReference>
<dbReference type="GO" id="GO:0005737">
    <property type="term" value="C:cytoplasm"/>
    <property type="evidence" value="ECO:0007669"/>
    <property type="project" value="UniProtKB-SubCell"/>
</dbReference>
<dbReference type="GO" id="GO:0006289">
    <property type="term" value="P:nucleotide-excision repair"/>
    <property type="evidence" value="ECO:0007669"/>
    <property type="project" value="UniProtKB-UniRule"/>
</dbReference>
<evidence type="ECO:0000259" key="9">
    <source>
        <dbReference type="PROSITE" id="PS50164"/>
    </source>
</evidence>
<feature type="domain" description="UVR" evidence="8">
    <location>
        <begin position="214"/>
        <end position="249"/>
    </location>
</feature>
<dbReference type="PROSITE" id="PS50164">
    <property type="entry name" value="GIY_YIG"/>
    <property type="match status" value="1"/>
</dbReference>
<keyword evidence="2 7" id="KW-0227">DNA damage</keyword>
<dbReference type="PANTHER" id="PTHR30562:SF1">
    <property type="entry name" value="UVRABC SYSTEM PROTEIN C"/>
    <property type="match status" value="1"/>
</dbReference>
<feature type="domain" description="GIY-YIG" evidence="9">
    <location>
        <begin position="26"/>
        <end position="104"/>
    </location>
</feature>
<dbReference type="Pfam" id="PF01541">
    <property type="entry name" value="GIY-YIG"/>
    <property type="match status" value="1"/>
</dbReference>
<comment type="similarity">
    <text evidence="7">Belongs to the UvrC family.</text>
</comment>
<sequence>MTDSTPEKPPKTGQALIQDYLKTLDGSPGVYRMLDAQGAVLYVGKARNLRARVSNYARGSGHSGRIARMIRETASMMFLTTRTETEALLLEQNLIKQLKPRYNVLLRDDKSFPNILVAKSHPFAQIKKHRGAKSEKGDYYGPFASAGAVNRTLNQLQRVFLLRSCTDATFSSRTRPCLLYQIKRCSAPCVGRIEQSDYNALVQDAERFLQGKSTAVQANLAAEMAQAAEAMEYERAAALRDRIKALTAVQSVQAINPRGVPEADVIALHMEGGQACVQVFFIRGNQSWGNRDFYPRLNGVESADEVMQAFLAQFYDGKVPPRLILLSHGIEDPDLMAEILTQKAGRKVAVGVPQRGEKAELVENALRNARESLARRMSESAAQARLLEGLAEAFDLPAVPQRIEVYDNSHIQGTNAVGGMVVAGPEGWIKSQYRKFNIKGTEITPGDDFGMMKEVLTRRFARLLKEDPDRQTDAWPDLLLIDGGAGQVSAVHQIMAEMGVEDIPMVGVAKGEDRDHGKEEFHRFGARPFALRMNDPVLYFIQRLRDEAHRWAIGTHRAKRAKAVMANPLDEIAGVGAARKRALLQHFGSAKAVSRAGLADLVAVEGINESLAQKIVDHFHKG</sequence>
<dbReference type="Proteomes" id="UP000324507">
    <property type="component" value="Chromosome"/>
</dbReference>
<comment type="subcellular location">
    <subcellularLocation>
        <location evidence="7">Cytoplasm</location>
    </subcellularLocation>
</comment>
<evidence type="ECO:0000256" key="2">
    <source>
        <dbReference type="ARBA" id="ARBA00022763"/>
    </source>
</evidence>
<evidence type="ECO:0000256" key="4">
    <source>
        <dbReference type="ARBA" id="ARBA00022881"/>
    </source>
</evidence>
<dbReference type="InterPro" id="IPR000305">
    <property type="entry name" value="GIY-YIG_endonuc"/>
</dbReference>
<dbReference type="InterPro" id="IPR001943">
    <property type="entry name" value="UVR_dom"/>
</dbReference>
<keyword evidence="5 7" id="KW-0234">DNA repair</keyword>
<dbReference type="FunFam" id="3.30.420.340:FF:000001">
    <property type="entry name" value="UvrABC system protein C"/>
    <property type="match status" value="1"/>
</dbReference>
<evidence type="ECO:0000256" key="3">
    <source>
        <dbReference type="ARBA" id="ARBA00022769"/>
    </source>
</evidence>
<dbReference type="NCBIfam" id="TIGR00194">
    <property type="entry name" value="uvrC"/>
    <property type="match status" value="1"/>
</dbReference>
<dbReference type="AlphaFoldDB" id="A0A5P2QQE0"/>
<dbReference type="Gene3D" id="1.10.150.20">
    <property type="entry name" value="5' to 3' exonuclease, C-terminal subdomain"/>
    <property type="match status" value="1"/>
</dbReference>
<dbReference type="SMART" id="SM00465">
    <property type="entry name" value="GIYc"/>
    <property type="match status" value="1"/>
</dbReference>
<keyword evidence="6 7" id="KW-0742">SOS response</keyword>
<comment type="subunit">
    <text evidence="7">Interacts with UvrB in an incision complex.</text>
</comment>
<dbReference type="Pfam" id="PF14520">
    <property type="entry name" value="HHH_5"/>
    <property type="match status" value="1"/>
</dbReference>
<dbReference type="SUPFAM" id="SSF46600">
    <property type="entry name" value="C-terminal UvrC-binding domain of UvrB"/>
    <property type="match status" value="1"/>
</dbReference>
<proteinExistence type="inferred from homology"/>
<name>A0A5P2QQE0_9RHOB</name>
<evidence type="ECO:0000256" key="7">
    <source>
        <dbReference type="HAMAP-Rule" id="MF_00203"/>
    </source>
</evidence>
<dbReference type="Pfam" id="PF08459">
    <property type="entry name" value="UvrC_RNaseH_dom"/>
    <property type="match status" value="1"/>
</dbReference>
<dbReference type="GO" id="GO:0009380">
    <property type="term" value="C:excinuclease repair complex"/>
    <property type="evidence" value="ECO:0007669"/>
    <property type="project" value="InterPro"/>
</dbReference>
<dbReference type="GO" id="GO:0009432">
    <property type="term" value="P:SOS response"/>
    <property type="evidence" value="ECO:0007669"/>
    <property type="project" value="UniProtKB-UniRule"/>
</dbReference>
<dbReference type="SMART" id="SM00278">
    <property type="entry name" value="HhH1"/>
    <property type="match status" value="2"/>
</dbReference>
<protein>
    <recommendedName>
        <fullName evidence="7">UvrABC system protein C</fullName>
        <shortName evidence="7">Protein UvrC</shortName>
    </recommendedName>
    <alternativeName>
        <fullName evidence="7">Excinuclease ABC subunit C</fullName>
    </alternativeName>
</protein>
<dbReference type="InterPro" id="IPR047296">
    <property type="entry name" value="GIY-YIG_UvrC_Cho"/>
</dbReference>
<dbReference type="GO" id="GO:0003677">
    <property type="term" value="F:DNA binding"/>
    <property type="evidence" value="ECO:0007669"/>
    <property type="project" value="UniProtKB-UniRule"/>
</dbReference>
<dbReference type="InterPro" id="IPR035901">
    <property type="entry name" value="GIY-YIG_endonuc_sf"/>
</dbReference>
<accession>A0A5P2QQE0</accession>
<dbReference type="InterPro" id="IPR036876">
    <property type="entry name" value="UVR_dom_sf"/>
</dbReference>
<keyword evidence="1 7" id="KW-0963">Cytoplasm</keyword>
<dbReference type="GO" id="GO:0009381">
    <property type="term" value="F:excinuclease ABC activity"/>
    <property type="evidence" value="ECO:0007669"/>
    <property type="project" value="UniProtKB-UniRule"/>
</dbReference>
<dbReference type="Gene3D" id="4.10.860.10">
    <property type="entry name" value="UVR domain"/>
    <property type="match status" value="1"/>
</dbReference>
<feature type="domain" description="UvrC family homology region profile" evidence="10">
    <location>
        <begin position="265"/>
        <end position="495"/>
    </location>
</feature>
<evidence type="ECO:0000256" key="5">
    <source>
        <dbReference type="ARBA" id="ARBA00023204"/>
    </source>
</evidence>
<evidence type="ECO:0000256" key="6">
    <source>
        <dbReference type="ARBA" id="ARBA00023236"/>
    </source>
</evidence>
<evidence type="ECO:0000259" key="10">
    <source>
        <dbReference type="PROSITE" id="PS50165"/>
    </source>
</evidence>
<dbReference type="RefSeq" id="WP_150350086.1">
    <property type="nucleotide sequence ID" value="NZ_CP038095.1"/>
</dbReference>
<dbReference type="SUPFAM" id="SSF47781">
    <property type="entry name" value="RuvA domain 2-like"/>
    <property type="match status" value="1"/>
</dbReference>
<dbReference type="NCBIfam" id="NF001824">
    <property type="entry name" value="PRK00558.1-5"/>
    <property type="match status" value="1"/>
</dbReference>
<evidence type="ECO:0000313" key="11">
    <source>
        <dbReference type="EMBL" id="QEU07626.1"/>
    </source>
</evidence>
<dbReference type="CDD" id="cd10434">
    <property type="entry name" value="GIY-YIG_UvrC_Cho"/>
    <property type="match status" value="1"/>
</dbReference>
<dbReference type="PROSITE" id="PS50165">
    <property type="entry name" value="UVRC"/>
    <property type="match status" value="1"/>
</dbReference>
<dbReference type="InterPro" id="IPR050066">
    <property type="entry name" value="UvrABC_protein_C"/>
</dbReference>
<dbReference type="InterPro" id="IPR038476">
    <property type="entry name" value="UvrC_RNase_H_dom_sf"/>
</dbReference>
<dbReference type="Pfam" id="PF02151">
    <property type="entry name" value="UVR"/>
    <property type="match status" value="1"/>
</dbReference>
<dbReference type="InterPro" id="IPR004791">
    <property type="entry name" value="UvrC"/>
</dbReference>
<reference evidence="11 12" key="1">
    <citation type="submission" date="2019-09" db="EMBL/GenBank/DDBJ databases">
        <title>FDA dAtabase for Regulatory Grade micrObial Sequences (FDA-ARGOS): Supporting development and validation of Infectious Disease Dx tests.</title>
        <authorList>
            <person name="Sciortino C."/>
            <person name="Tallon L."/>
            <person name="Sadzewicz L."/>
            <person name="Vavikolanu K."/>
            <person name="Mehta A."/>
            <person name="Aluvathingal J."/>
            <person name="Nadendla S."/>
            <person name="Nandy P."/>
            <person name="Geyer C."/>
            <person name="Yan Y."/>
            <person name="Sichtig H."/>
        </authorList>
    </citation>
    <scope>NUCLEOTIDE SEQUENCE [LARGE SCALE GENOMIC DNA]</scope>
    <source>
        <strain evidence="11 12">FDAARGOS_643</strain>
    </source>
</reference>
<dbReference type="InterPro" id="IPR003583">
    <property type="entry name" value="Hlx-hairpin-Hlx_DNA-bd_motif"/>
</dbReference>
<dbReference type="PANTHER" id="PTHR30562">
    <property type="entry name" value="UVRC/OXIDOREDUCTASE"/>
    <property type="match status" value="1"/>
</dbReference>
<comment type="function">
    <text evidence="7">The UvrABC repair system catalyzes the recognition and processing of DNA lesions. UvrC both incises the 5' and 3' sides of the lesion. The N-terminal half is responsible for the 3' incision and the C-terminal half is responsible for the 5' incision.</text>
</comment>
<dbReference type="InterPro" id="IPR010994">
    <property type="entry name" value="RuvA_2-like"/>
</dbReference>
<dbReference type="PROSITE" id="PS50151">
    <property type="entry name" value="UVR"/>
    <property type="match status" value="1"/>
</dbReference>
<evidence type="ECO:0000256" key="1">
    <source>
        <dbReference type="ARBA" id="ARBA00022490"/>
    </source>
</evidence>
<evidence type="ECO:0000313" key="12">
    <source>
        <dbReference type="Proteomes" id="UP000324507"/>
    </source>
</evidence>
<dbReference type="Pfam" id="PF22920">
    <property type="entry name" value="UvrC_RNaseH"/>
    <property type="match status" value="1"/>
</dbReference>
<dbReference type="HAMAP" id="MF_00203">
    <property type="entry name" value="UvrC"/>
    <property type="match status" value="1"/>
</dbReference>
<evidence type="ECO:0000259" key="8">
    <source>
        <dbReference type="PROSITE" id="PS50151"/>
    </source>
</evidence>
<dbReference type="EMBL" id="CP044081">
    <property type="protein sequence ID" value="QEU07626.1"/>
    <property type="molecule type" value="Genomic_DNA"/>
</dbReference>
<dbReference type="Gene3D" id="3.40.1440.10">
    <property type="entry name" value="GIY-YIG endonuclease"/>
    <property type="match status" value="1"/>
</dbReference>
<organism evidence="11 12">
    <name type="scientific">Paracoccus yeei</name>
    <dbReference type="NCBI Taxonomy" id="147645"/>
    <lineage>
        <taxon>Bacteria</taxon>
        <taxon>Pseudomonadati</taxon>
        <taxon>Pseudomonadota</taxon>
        <taxon>Alphaproteobacteria</taxon>
        <taxon>Rhodobacterales</taxon>
        <taxon>Paracoccaceae</taxon>
        <taxon>Paracoccus</taxon>
    </lineage>
</organism>
<dbReference type="FunFam" id="3.40.1440.10:FF:000001">
    <property type="entry name" value="UvrABC system protein C"/>
    <property type="match status" value="1"/>
</dbReference>
<dbReference type="InterPro" id="IPR001162">
    <property type="entry name" value="UvrC_RNase_H_dom"/>
</dbReference>
<keyword evidence="3 7" id="KW-0228">DNA excision</keyword>
<gene>
    <name evidence="7 11" type="primary">uvrC</name>
    <name evidence="11" type="ORF">FOB51_06175</name>
</gene>
<keyword evidence="4 7" id="KW-0267">Excision nuclease</keyword>
<dbReference type="SUPFAM" id="SSF82771">
    <property type="entry name" value="GIY-YIG endonuclease"/>
    <property type="match status" value="1"/>
</dbReference>